<protein>
    <recommendedName>
        <fullName evidence="3">RxLR effector candidate protein</fullName>
    </recommendedName>
</protein>
<evidence type="ECO:0000313" key="2">
    <source>
        <dbReference type="Proteomes" id="UP001162031"/>
    </source>
</evidence>
<dbReference type="Proteomes" id="UP001162031">
    <property type="component" value="Unassembled WGS sequence"/>
</dbReference>
<dbReference type="InterPro" id="IPR011990">
    <property type="entry name" value="TPR-like_helical_dom_sf"/>
</dbReference>
<evidence type="ECO:0008006" key="3">
    <source>
        <dbReference type="Google" id="ProtNLM"/>
    </source>
</evidence>
<organism evidence="1 2">
    <name type="scientific">Hyaloperonospora brassicae</name>
    <name type="common">Brassica downy mildew</name>
    <name type="synonym">Peronospora brassicae</name>
    <dbReference type="NCBI Taxonomy" id="162125"/>
    <lineage>
        <taxon>Eukaryota</taxon>
        <taxon>Sar</taxon>
        <taxon>Stramenopiles</taxon>
        <taxon>Oomycota</taxon>
        <taxon>Peronosporomycetes</taxon>
        <taxon>Peronosporales</taxon>
        <taxon>Peronosporaceae</taxon>
        <taxon>Hyaloperonospora</taxon>
    </lineage>
</organism>
<dbReference type="EMBL" id="CANTFL010000090">
    <property type="protein sequence ID" value="CAI5713687.1"/>
    <property type="molecule type" value="Genomic_DNA"/>
</dbReference>
<keyword evidence="2" id="KW-1185">Reference proteome</keyword>
<proteinExistence type="predicted"/>
<accession>A0AAV0T3Z7</accession>
<reference evidence="1" key="1">
    <citation type="submission" date="2022-12" db="EMBL/GenBank/DDBJ databases">
        <authorList>
            <person name="Webb A."/>
        </authorList>
    </citation>
    <scope>NUCLEOTIDE SEQUENCE</scope>
    <source>
        <strain evidence="1">Hp1</strain>
    </source>
</reference>
<name>A0AAV0T3Z7_HYABA</name>
<comment type="caution">
    <text evidence="1">The sequence shown here is derived from an EMBL/GenBank/DDBJ whole genome shotgun (WGS) entry which is preliminary data.</text>
</comment>
<sequence>MRRRWVWTCIEQHHVAAAFFDANKLVAMGDGDDGDDAGARARTRASAGDGAAIDGHDVLLFAVACYWNRAFHRAIYAVREPAWALGKCGPAIRQKDECLDSLKAGMPIVEQDDVRLDKNMQPAGTAADEAHGLNVVASLALLMLLERLKRTHIGKHSPVQSIGDKFATEEQQFELVGNAHSYAVIDLPLAK</sequence>
<dbReference type="AlphaFoldDB" id="A0AAV0T3Z7"/>
<gene>
    <name evidence="1" type="ORF">HBR001_LOCUS1096</name>
</gene>
<dbReference type="Gene3D" id="1.25.40.10">
    <property type="entry name" value="Tetratricopeptide repeat domain"/>
    <property type="match status" value="1"/>
</dbReference>
<evidence type="ECO:0000313" key="1">
    <source>
        <dbReference type="EMBL" id="CAI5713687.1"/>
    </source>
</evidence>